<evidence type="ECO:0000313" key="1">
    <source>
        <dbReference type="EMBL" id="GAA4368200.1"/>
    </source>
</evidence>
<organism evidence="1 2">
    <name type="scientific">Hymenobacter saemangeumensis</name>
    <dbReference type="NCBI Taxonomy" id="1084522"/>
    <lineage>
        <taxon>Bacteria</taxon>
        <taxon>Pseudomonadati</taxon>
        <taxon>Bacteroidota</taxon>
        <taxon>Cytophagia</taxon>
        <taxon>Cytophagales</taxon>
        <taxon>Hymenobacteraceae</taxon>
        <taxon>Hymenobacter</taxon>
    </lineage>
</organism>
<accession>A0ABP8IR77</accession>
<comment type="caution">
    <text evidence="1">The sequence shown here is derived from an EMBL/GenBank/DDBJ whole genome shotgun (WGS) entry which is preliminary data.</text>
</comment>
<protein>
    <submittedName>
        <fullName evidence="1">Uncharacterized protein</fullName>
    </submittedName>
</protein>
<dbReference type="Proteomes" id="UP001501153">
    <property type="component" value="Unassembled WGS sequence"/>
</dbReference>
<keyword evidence="2" id="KW-1185">Reference proteome</keyword>
<proteinExistence type="predicted"/>
<evidence type="ECO:0000313" key="2">
    <source>
        <dbReference type="Proteomes" id="UP001501153"/>
    </source>
</evidence>
<sequence length="163" mass="18769">MDKPLQTLFNEALGLTVRWAYARHRALRLNAYALGYQDRSFVSSFPFQSGMGVYLNGTLETKYADFMLSYFQGRNFISPLGGDLYQGISRTVSDPTYSEANRQLLLLRLMRDFRIDDSAALTVRVEPVYDLNARLLDFSFGVYLNFRQEWLLGNVGKRVRVGR</sequence>
<dbReference type="EMBL" id="BAABGZ010000079">
    <property type="protein sequence ID" value="GAA4368200.1"/>
    <property type="molecule type" value="Genomic_DNA"/>
</dbReference>
<gene>
    <name evidence="1" type="ORF">GCM10023185_40740</name>
</gene>
<name>A0ABP8IR77_9BACT</name>
<reference evidence="2" key="1">
    <citation type="journal article" date="2019" name="Int. J. Syst. Evol. Microbiol.">
        <title>The Global Catalogue of Microorganisms (GCM) 10K type strain sequencing project: providing services to taxonomists for standard genome sequencing and annotation.</title>
        <authorList>
            <consortium name="The Broad Institute Genomics Platform"/>
            <consortium name="The Broad Institute Genome Sequencing Center for Infectious Disease"/>
            <person name="Wu L."/>
            <person name="Ma J."/>
        </authorList>
    </citation>
    <scope>NUCLEOTIDE SEQUENCE [LARGE SCALE GENOMIC DNA]</scope>
    <source>
        <strain evidence="2">JCM 17923</strain>
    </source>
</reference>